<dbReference type="EMBL" id="JAYMRU010000049">
    <property type="protein sequence ID" value="MEM5405812.1"/>
    <property type="molecule type" value="Genomic_DNA"/>
</dbReference>
<proteinExistence type="predicted"/>
<organism evidence="1 2">
    <name type="scientific">Paraburkholderia unamae</name>
    <dbReference type="NCBI Taxonomy" id="219649"/>
    <lineage>
        <taxon>Bacteria</taxon>
        <taxon>Pseudomonadati</taxon>
        <taxon>Pseudomonadota</taxon>
        <taxon>Betaproteobacteria</taxon>
        <taxon>Burkholderiales</taxon>
        <taxon>Burkholderiaceae</taxon>
        <taxon>Paraburkholderia</taxon>
    </lineage>
</organism>
<name>A0ACC6RW22_9BURK</name>
<comment type="caution">
    <text evidence="1">The sequence shown here is derived from an EMBL/GenBank/DDBJ whole genome shotgun (WGS) entry which is preliminary data.</text>
</comment>
<dbReference type="Proteomes" id="UP001392318">
    <property type="component" value="Unassembled WGS sequence"/>
</dbReference>
<gene>
    <name evidence="1" type="ORF">VSR83_38465</name>
</gene>
<sequence length="343" mass="31387">MKKLFGAFLALFASVAMATTTVPVQLLNPAGSTAGQAVVSTGPSSAPGWGSVSATALAAQAANTVVGNFTGASAAPTAFSMPSCSATGNALGYTSGTGFTCFTGYAPLASPTFTGTVTAANVTATGTLTGFKGRLINVQTFTATATYTPTTGTAAVIVDCTSGGGAGGGSAVTSTGQISLGAGGQAGGRAMSYLTSGFNGVTVTIGAGGTGVSGAAGNSGGTTSFGALISIPGGSGGNFAPAVSTATIAIPLAPAAAPTGGNIFNTRGALGQMGVAVSATIGVGGGGASGPYGSGGQTAVGSAGFAAAGLGAGGGGAEQGASAAATAGGNGTGGVCIVDELSQ</sequence>
<keyword evidence="2" id="KW-1185">Reference proteome</keyword>
<reference evidence="1" key="1">
    <citation type="submission" date="2024-01" db="EMBL/GenBank/DDBJ databases">
        <title>The diversity of rhizobia nodulating Mimosa spp. in eleven states of Brazil covering several biomes is determined by host plant, location, and edaphic factors.</title>
        <authorList>
            <person name="Rouws L."/>
            <person name="Barauna A."/>
            <person name="Beukes C."/>
            <person name="De Faria S.M."/>
            <person name="Gross E."/>
            <person name="Dos Reis Junior F.B."/>
            <person name="Simon M."/>
            <person name="Maluk M."/>
            <person name="Odee D.W."/>
            <person name="Kenicer G."/>
            <person name="Young J.P.W."/>
            <person name="Reis V.M."/>
            <person name="Zilli J."/>
            <person name="James E.K."/>
        </authorList>
    </citation>
    <scope>NUCLEOTIDE SEQUENCE</scope>
    <source>
        <strain evidence="1">JPY452</strain>
    </source>
</reference>
<accession>A0ACC6RW22</accession>
<evidence type="ECO:0000313" key="2">
    <source>
        <dbReference type="Proteomes" id="UP001392318"/>
    </source>
</evidence>
<evidence type="ECO:0000313" key="1">
    <source>
        <dbReference type="EMBL" id="MEM5405812.1"/>
    </source>
</evidence>
<protein>
    <submittedName>
        <fullName evidence="1">Uncharacterized protein</fullName>
    </submittedName>
</protein>